<dbReference type="GO" id="GO:0008139">
    <property type="term" value="F:nuclear localization sequence binding"/>
    <property type="evidence" value="ECO:0007669"/>
    <property type="project" value="InterPro"/>
</dbReference>
<evidence type="ECO:0000256" key="6">
    <source>
        <dbReference type="ARBA" id="ARBA00023132"/>
    </source>
</evidence>
<comment type="caution">
    <text evidence="10">The sequence shown here is derived from an EMBL/GenBank/DDBJ whole genome shotgun (WGS) entry which is preliminary data.</text>
</comment>
<dbReference type="GO" id="GO:0017056">
    <property type="term" value="F:structural constituent of nuclear pore"/>
    <property type="evidence" value="ECO:0007669"/>
    <property type="project" value="InterPro"/>
</dbReference>
<keyword evidence="7" id="KW-0539">Nucleus</keyword>
<evidence type="ECO:0000256" key="4">
    <source>
        <dbReference type="ARBA" id="ARBA00022927"/>
    </source>
</evidence>
<keyword evidence="5" id="KW-0811">Translocation</keyword>
<comment type="subcellular location">
    <subcellularLocation>
        <location evidence="1">Nucleus</location>
        <location evidence="1">Nuclear pore complex</location>
    </subcellularLocation>
</comment>
<dbReference type="Proteomes" id="UP001329430">
    <property type="component" value="Chromosome 5"/>
</dbReference>
<reference evidence="10 11" key="1">
    <citation type="journal article" date="2024" name="Insects">
        <title>An Improved Chromosome-Level Genome Assembly of the Firefly Pyrocoelia pectoralis.</title>
        <authorList>
            <person name="Fu X."/>
            <person name="Meyer-Rochow V.B."/>
            <person name="Ballantyne L."/>
            <person name="Zhu X."/>
        </authorList>
    </citation>
    <scope>NUCLEOTIDE SEQUENCE [LARGE SCALE GENOMIC DNA]</scope>
    <source>
        <strain evidence="10">XCY_ONT2</strain>
    </source>
</reference>
<evidence type="ECO:0000256" key="9">
    <source>
        <dbReference type="SAM" id="MobiDB-lite"/>
    </source>
</evidence>
<feature type="region of interest" description="Disordered" evidence="9">
    <location>
        <begin position="158"/>
        <end position="183"/>
    </location>
</feature>
<feature type="compositionally biased region" description="Polar residues" evidence="9">
    <location>
        <begin position="32"/>
        <end position="43"/>
    </location>
</feature>
<dbReference type="Gene3D" id="6.10.140.1350">
    <property type="match status" value="1"/>
</dbReference>
<dbReference type="GO" id="GO:0051028">
    <property type="term" value="P:mRNA transport"/>
    <property type="evidence" value="ECO:0007669"/>
    <property type="project" value="UniProtKB-KW"/>
</dbReference>
<evidence type="ECO:0000313" key="10">
    <source>
        <dbReference type="EMBL" id="KAK5644007.1"/>
    </source>
</evidence>
<evidence type="ECO:0000256" key="7">
    <source>
        <dbReference type="ARBA" id="ARBA00023242"/>
    </source>
</evidence>
<dbReference type="Pfam" id="PF15967">
    <property type="entry name" value="Nucleoporin_FG2"/>
    <property type="match status" value="1"/>
</dbReference>
<keyword evidence="8" id="KW-0175">Coiled coil</keyword>
<organism evidence="10 11">
    <name type="scientific">Pyrocoelia pectoralis</name>
    <dbReference type="NCBI Taxonomy" id="417401"/>
    <lineage>
        <taxon>Eukaryota</taxon>
        <taxon>Metazoa</taxon>
        <taxon>Ecdysozoa</taxon>
        <taxon>Arthropoda</taxon>
        <taxon>Hexapoda</taxon>
        <taxon>Insecta</taxon>
        <taxon>Pterygota</taxon>
        <taxon>Neoptera</taxon>
        <taxon>Endopterygota</taxon>
        <taxon>Coleoptera</taxon>
        <taxon>Polyphaga</taxon>
        <taxon>Elateriformia</taxon>
        <taxon>Elateroidea</taxon>
        <taxon>Lampyridae</taxon>
        <taxon>Lampyrinae</taxon>
        <taxon>Pyrocoelia</taxon>
    </lineage>
</organism>
<dbReference type="PANTHER" id="PTHR13437">
    <property type="entry name" value="NUCLEOPORIN P58/P45 NUCLEOPORIN-LIKE PROTEIN 1"/>
    <property type="match status" value="1"/>
</dbReference>
<evidence type="ECO:0000256" key="8">
    <source>
        <dbReference type="SAM" id="Coils"/>
    </source>
</evidence>
<evidence type="ECO:0000256" key="3">
    <source>
        <dbReference type="ARBA" id="ARBA00022816"/>
    </source>
</evidence>
<dbReference type="EMBL" id="JAVRBK010000005">
    <property type="protein sequence ID" value="KAK5644007.1"/>
    <property type="molecule type" value="Genomic_DNA"/>
</dbReference>
<evidence type="ECO:0000256" key="5">
    <source>
        <dbReference type="ARBA" id="ARBA00023010"/>
    </source>
</evidence>
<feature type="region of interest" description="Disordered" evidence="9">
    <location>
        <begin position="1"/>
        <end position="43"/>
    </location>
</feature>
<dbReference type="InterPro" id="IPR024882">
    <property type="entry name" value="NUP58/p45/49"/>
</dbReference>
<keyword evidence="3" id="KW-0509">mRNA transport</keyword>
<evidence type="ECO:0000256" key="1">
    <source>
        <dbReference type="ARBA" id="ARBA00004567"/>
    </source>
</evidence>
<name>A0AAN7VAE6_9COLE</name>
<evidence type="ECO:0000313" key="11">
    <source>
        <dbReference type="Proteomes" id="UP001329430"/>
    </source>
</evidence>
<dbReference type="PANTHER" id="PTHR13437:SF2">
    <property type="entry name" value="NUCLEOPORIN P58_P45"/>
    <property type="match status" value="1"/>
</dbReference>
<accession>A0AAN7VAE6</accession>
<dbReference type="GO" id="GO:0015031">
    <property type="term" value="P:protein transport"/>
    <property type="evidence" value="ECO:0007669"/>
    <property type="project" value="UniProtKB-KW"/>
</dbReference>
<keyword evidence="11" id="KW-1185">Reference proteome</keyword>
<keyword evidence="4" id="KW-0653">Protein transport</keyword>
<keyword evidence="6" id="KW-0906">Nuclear pore complex</keyword>
<sequence length="773" mass="80444">MASGFPFGQKPNEAPQFGQSSFGSLQFGAPASTGTTTNPQFSTTFAAKPSGSFQFSTPTSTPAFGAAFNFTSPTQATTTTTPSFGFSTTTPAYSFAGPTPGLFSTPTTTQSTLFQAPTSMGTSTTMGYSLGGAKSPFTSTPSGGMFAMPAITSSVGQSPSLNFSTPSTQQISGTTFGTTQSSMPKMTFGPSTGISFNAIPTTTTSGISFGLTSMASTPKLSFGPSVASTPLNFAAPQTLTTSTGLNLSAPSKPIPSTGLSFAPTSSVGLTFGTPTSQNIGLNFSSAPTPGLPFGPPPPAPAVTTTPSMGLNFGTSTSAPLGFSMQPKPIATSSLGTTFVAPASLPTTTLISSSTTAPLTFGTAPQPTITTTAAPTLSFPTSAPTTALSTFATPATTTPSLSFGTPKVTSTATASTGLSFGLGGVSTTKPTTAISSTTFGLGAQPPPIPPRTVGLGGISSTPPKLAAPTTTQAEIAPKHQPLPNELLQTVEQFKKFIQEQKSFSSEIARSSIKELRKVEADVDLVNNCINEVENEMRKNKAMAEKIKLDTAKGLQNAEMAQRTFDTPAGLQYENTAPFEYFIELSDTFEKEMNELKLRIESVNKHVRNTMNPTKLNSQDLALGMRRLHETFVALAGQLQSVHNQVEIQKEQYLNLRKTMLNDYTNVFETQNESKGLETILSNLAKQQLHSNSSPTPFNLLRSSQVQTVAQNPSTSLPTTMNLGAPITTGFNVGAATTIPLFGSNLTSASSLFNTSASNAFQLQKPPVGNKRGKP</sequence>
<dbReference type="GO" id="GO:0005643">
    <property type="term" value="C:nuclear pore"/>
    <property type="evidence" value="ECO:0007669"/>
    <property type="project" value="UniProtKB-SubCell"/>
</dbReference>
<keyword evidence="2" id="KW-0813">Transport</keyword>
<proteinExistence type="predicted"/>
<feature type="coiled-coil region" evidence="8">
    <location>
        <begin position="514"/>
        <end position="548"/>
    </location>
</feature>
<gene>
    <name evidence="10" type="ORF">RI129_007852</name>
</gene>
<protein>
    <recommendedName>
        <fullName evidence="12">Nucleoporin 58</fullName>
    </recommendedName>
</protein>
<dbReference type="AlphaFoldDB" id="A0AAN7VAE6"/>
<evidence type="ECO:0000256" key="2">
    <source>
        <dbReference type="ARBA" id="ARBA00022448"/>
    </source>
</evidence>
<evidence type="ECO:0008006" key="12">
    <source>
        <dbReference type="Google" id="ProtNLM"/>
    </source>
</evidence>